<evidence type="ECO:0000313" key="7">
    <source>
        <dbReference type="Proteomes" id="UP000007939"/>
    </source>
</evidence>
<dbReference type="GO" id="GO:0004615">
    <property type="term" value="F:phosphomannomutase activity"/>
    <property type="evidence" value="ECO:0007669"/>
    <property type="project" value="TreeGrafter"/>
</dbReference>
<dbReference type="PANTHER" id="PTHR42946">
    <property type="entry name" value="PHOSPHOHEXOSE MUTASE"/>
    <property type="match status" value="1"/>
</dbReference>
<feature type="domain" description="Alpha-D-phosphohexomutase alpha/beta/alpha" evidence="5">
    <location>
        <begin position="413"/>
        <end position="509"/>
    </location>
</feature>
<keyword evidence="7" id="KW-1185">Reference proteome</keyword>
<dbReference type="SUPFAM" id="SSF53738">
    <property type="entry name" value="Phosphoglucomutase, first 3 domains"/>
    <property type="match status" value="1"/>
</dbReference>
<name>F4GK85_PARC1</name>
<dbReference type="eggNOG" id="COG1109">
    <property type="taxonomic scope" value="Bacteria"/>
</dbReference>
<keyword evidence="3" id="KW-0597">Phosphoprotein</keyword>
<dbReference type="InterPro" id="IPR005846">
    <property type="entry name" value="A-D-PHexomutase_a/b/a-III"/>
</dbReference>
<dbReference type="RefSeq" id="WP_013739676.1">
    <property type="nucleotide sequence ID" value="NC_015436.1"/>
</dbReference>
<comment type="cofactor">
    <cofactor evidence="1">
        <name>Mg(2+)</name>
        <dbReference type="ChEBI" id="CHEBI:18420"/>
    </cofactor>
</comment>
<evidence type="ECO:0000256" key="2">
    <source>
        <dbReference type="ARBA" id="ARBA00010231"/>
    </source>
</evidence>
<proteinExistence type="inferred from homology"/>
<reference evidence="7" key="1">
    <citation type="submission" date="2011-04" db="EMBL/GenBank/DDBJ databases">
        <title>The complete genome of Spirochaeta coccoides DSM 17374.</title>
        <authorList>
            <person name="Lucas S."/>
            <person name="Copeland A."/>
            <person name="Lapidus A."/>
            <person name="Bruce D."/>
            <person name="Goodwin L."/>
            <person name="Pitluck S."/>
            <person name="Peters L."/>
            <person name="Kyrpides N."/>
            <person name="Mavromatis K."/>
            <person name="Pagani I."/>
            <person name="Ivanova N."/>
            <person name="Ovchinnikova G."/>
            <person name="Lu M."/>
            <person name="Detter J.C."/>
            <person name="Tapia R."/>
            <person name="Han C."/>
            <person name="Land M."/>
            <person name="Hauser L."/>
            <person name="Markowitz V."/>
            <person name="Cheng J.-F."/>
            <person name="Hugenholtz P."/>
            <person name="Woyke T."/>
            <person name="Wu D."/>
            <person name="Spring S."/>
            <person name="Schroeder M."/>
            <person name="Brambilla E."/>
            <person name="Klenk H.-P."/>
            <person name="Eisen J.A."/>
        </authorList>
    </citation>
    <scope>NUCLEOTIDE SEQUENCE [LARGE SCALE GENOMIC DNA]</scope>
    <source>
        <strain evidence="7">ATCC BAA-1237 / DSM 17374 / SPN1</strain>
    </source>
</reference>
<dbReference type="Proteomes" id="UP000007939">
    <property type="component" value="Chromosome"/>
</dbReference>
<dbReference type="Gene3D" id="3.40.120.10">
    <property type="entry name" value="Alpha-D-Glucose-1,6-Bisphosphate, subunit A, domain 3"/>
    <property type="match status" value="3"/>
</dbReference>
<dbReference type="Pfam" id="PF02880">
    <property type="entry name" value="PGM_PMM_III"/>
    <property type="match status" value="1"/>
</dbReference>
<dbReference type="InterPro" id="IPR050060">
    <property type="entry name" value="Phosphoglucosamine_mutase"/>
</dbReference>
<evidence type="ECO:0000259" key="5">
    <source>
        <dbReference type="Pfam" id="PF02880"/>
    </source>
</evidence>
<organism evidence="6 7">
    <name type="scientific">Parasphaerochaeta coccoides (strain ATCC BAA-1237 / DSM 17374 / SPN1)</name>
    <name type="common">Sphaerochaeta coccoides</name>
    <dbReference type="NCBI Taxonomy" id="760011"/>
    <lineage>
        <taxon>Bacteria</taxon>
        <taxon>Pseudomonadati</taxon>
        <taxon>Spirochaetota</taxon>
        <taxon>Spirochaetia</taxon>
        <taxon>Spirochaetales</taxon>
        <taxon>Sphaerochaetaceae</taxon>
        <taxon>Parasphaerochaeta</taxon>
    </lineage>
</organism>
<evidence type="ECO:0000256" key="1">
    <source>
        <dbReference type="ARBA" id="ARBA00001946"/>
    </source>
</evidence>
<dbReference type="KEGG" id="scc:Spico_1060"/>
<dbReference type="Pfam" id="PF02878">
    <property type="entry name" value="PGM_PMM_I"/>
    <property type="match status" value="1"/>
</dbReference>
<dbReference type="GO" id="GO:0005975">
    <property type="term" value="P:carbohydrate metabolic process"/>
    <property type="evidence" value="ECO:0007669"/>
    <property type="project" value="InterPro"/>
</dbReference>
<reference evidence="6 7" key="2">
    <citation type="journal article" date="2012" name="Stand. Genomic Sci.">
        <title>Complete genome sequence of the termite hindgut bacterium Spirochaeta coccoides type strain (SPN1(T)), reclassification in the genus Sphaerochaeta as Sphaerochaeta coccoides comb. nov. and emendations of the family Spirochaetaceae and the genus Sphaerochaeta.</title>
        <authorList>
            <person name="Abt B."/>
            <person name="Han C."/>
            <person name="Scheuner C."/>
            <person name="Lu M."/>
            <person name="Lapidus A."/>
            <person name="Nolan M."/>
            <person name="Lucas S."/>
            <person name="Hammon N."/>
            <person name="Deshpande S."/>
            <person name="Cheng J.F."/>
            <person name="Tapia R."/>
            <person name="Goodwin L.A."/>
            <person name="Pitluck S."/>
            <person name="Liolios K."/>
            <person name="Pagani I."/>
            <person name="Ivanova N."/>
            <person name="Mavromatis K."/>
            <person name="Mikhailova N."/>
            <person name="Huntemann M."/>
            <person name="Pati A."/>
            <person name="Chen A."/>
            <person name="Palaniappan K."/>
            <person name="Land M."/>
            <person name="Hauser L."/>
            <person name="Brambilla E.M."/>
            <person name="Rohde M."/>
            <person name="Spring S."/>
            <person name="Gronow S."/>
            <person name="Goker M."/>
            <person name="Woyke T."/>
            <person name="Bristow J."/>
            <person name="Eisen J.A."/>
            <person name="Markowitz V."/>
            <person name="Hugenholtz P."/>
            <person name="Kyrpides N.C."/>
            <person name="Klenk H.P."/>
            <person name="Detter J.C."/>
        </authorList>
    </citation>
    <scope>NUCLEOTIDE SEQUENCE [LARGE SCALE GENOMIC DNA]</scope>
    <source>
        <strain evidence="7">ATCC BAA-1237 / DSM 17374 / SPN1</strain>
    </source>
</reference>
<evidence type="ECO:0000259" key="4">
    <source>
        <dbReference type="Pfam" id="PF02878"/>
    </source>
</evidence>
<dbReference type="EMBL" id="CP002659">
    <property type="protein sequence ID" value="AEC02281.1"/>
    <property type="molecule type" value="Genomic_DNA"/>
</dbReference>
<dbReference type="PANTHER" id="PTHR42946:SF1">
    <property type="entry name" value="PHOSPHOGLUCOMUTASE (ALPHA-D-GLUCOSE-1,6-BISPHOSPHATE-DEPENDENT)"/>
    <property type="match status" value="1"/>
</dbReference>
<dbReference type="OrthoDB" id="9806956at2"/>
<dbReference type="InterPro" id="IPR016055">
    <property type="entry name" value="A-D-PHexomutase_a/b/a-I/II/III"/>
</dbReference>
<feature type="domain" description="Alpha-D-phosphohexomutase alpha/beta/alpha" evidence="4">
    <location>
        <begin position="75"/>
        <end position="208"/>
    </location>
</feature>
<evidence type="ECO:0000256" key="3">
    <source>
        <dbReference type="ARBA" id="ARBA00022553"/>
    </source>
</evidence>
<dbReference type="InterPro" id="IPR005844">
    <property type="entry name" value="A-D-PHexomutase_a/b/a-I"/>
</dbReference>
<dbReference type="HOGENOM" id="CLU_032204_0_0_12"/>
<gene>
    <name evidence="6" type="ordered locus">Spico_1060</name>
</gene>
<accession>F4GK85</accession>
<comment type="similarity">
    <text evidence="2">Belongs to the phosphohexose mutase family.</text>
</comment>
<dbReference type="AlphaFoldDB" id="F4GK85"/>
<dbReference type="STRING" id="760011.Spico_1060"/>
<sequence length="669" mass="74035">MKNASGNIVETQVETQAGHLKDSPYRYRLSRMEKSQHLHQHIPHHIPETSFMSRMIMSGSGWRGIFDPFGNPEGRGKNISGEARDFCIRATHSFIRFLATFSQRNNPLRILLAQDSRPTGEAIRTTVAETARACGVHIEDAGIRCIPEVLAASESPLSKAGYSNAGYDGVIYITASHNPVGYNGFKFGRHGSVISRDLEQKLRALFHENIPMKSMIESILLQKDENDLPPEMEANHCRADSDIMSGDLIRDAYELRILTCASHSTEPAVQNQFLKEIRRGMEDNPLGLIVDMNGSARATSIDNDILTRAGAHVHVLNGTPGAIIHGIIPEGSHMETCRQTLETMHKQDARWQLAYMPDNDGDRGNMACIDSEGTAQILTAQELFSLVVLSELAAPSLTASLSTSLGTSLTTDSKTYPQAVVVNCATSLRIDRLCSLFGVRVARAEVGEANGTSLASKLKEEGYHVRIMGEGSNGGCIIPPSQVRDPLTALFSLLRLLRSHGLKTPASEYARRAGVTLPYAPTVQDFLECLPIFQTTGSTDPQAMIHASIPDYDRFKTAYERAFLSSWPLQRQWLSKAGITHWREEQTEGTQMRTGMGTEYRNHPFTGSLKIVFMDAVGRDQAFMWMRPSSTEPVFRLVIDCSAEAGGARTYNQLMRWHRDLVETALKEA</sequence>
<protein>
    <submittedName>
        <fullName evidence="6">Phosphoglucomutase/phosphomannomutase alpha/beta/alpha domain I</fullName>
    </submittedName>
</protein>
<evidence type="ECO:0000313" key="6">
    <source>
        <dbReference type="EMBL" id="AEC02281.1"/>
    </source>
</evidence>